<sequence length="85" mass="9516">MKYVMKGVVCMLGPAFAGVFLLDPTFTHFHHSPSITTMTFPSDIRVLPHPLCSVHTVTREVTECCMRMNGLFPLQSSRPASIEYT</sequence>
<keyword evidence="2" id="KW-1185">Reference proteome</keyword>
<gene>
    <name evidence="1" type="ORF">MARPO_0340s0002</name>
</gene>
<dbReference type="EMBL" id="KZ773008">
    <property type="protein sequence ID" value="PTQ26818.1"/>
    <property type="molecule type" value="Genomic_DNA"/>
</dbReference>
<dbReference type="AlphaFoldDB" id="A0A2R6VYZ1"/>
<proteinExistence type="predicted"/>
<organism evidence="1 2">
    <name type="scientific">Marchantia polymorpha</name>
    <name type="common">Common liverwort</name>
    <name type="synonym">Marchantia aquatica</name>
    <dbReference type="NCBI Taxonomy" id="3197"/>
    <lineage>
        <taxon>Eukaryota</taxon>
        <taxon>Viridiplantae</taxon>
        <taxon>Streptophyta</taxon>
        <taxon>Embryophyta</taxon>
        <taxon>Marchantiophyta</taxon>
        <taxon>Marchantiopsida</taxon>
        <taxon>Marchantiidae</taxon>
        <taxon>Marchantiales</taxon>
        <taxon>Marchantiaceae</taxon>
        <taxon>Marchantia</taxon>
    </lineage>
</organism>
<dbReference type="Proteomes" id="UP000244005">
    <property type="component" value="Unassembled WGS sequence"/>
</dbReference>
<evidence type="ECO:0000313" key="2">
    <source>
        <dbReference type="Proteomes" id="UP000244005"/>
    </source>
</evidence>
<name>A0A2R6VYZ1_MARPO</name>
<evidence type="ECO:0000313" key="1">
    <source>
        <dbReference type="EMBL" id="PTQ26818.1"/>
    </source>
</evidence>
<dbReference type="Gramene" id="Mp5g20250.1">
    <property type="protein sequence ID" value="Mp5g20250.1.cds1"/>
    <property type="gene ID" value="Mp5g20250"/>
</dbReference>
<accession>A0A2R6VYZ1</accession>
<reference evidence="2" key="1">
    <citation type="journal article" date="2017" name="Cell">
        <title>Insights into land plant evolution garnered from the Marchantia polymorpha genome.</title>
        <authorList>
            <person name="Bowman J.L."/>
            <person name="Kohchi T."/>
            <person name="Yamato K.T."/>
            <person name="Jenkins J."/>
            <person name="Shu S."/>
            <person name="Ishizaki K."/>
            <person name="Yamaoka S."/>
            <person name="Nishihama R."/>
            <person name="Nakamura Y."/>
            <person name="Berger F."/>
            <person name="Adam C."/>
            <person name="Aki S.S."/>
            <person name="Althoff F."/>
            <person name="Araki T."/>
            <person name="Arteaga-Vazquez M.A."/>
            <person name="Balasubrmanian S."/>
            <person name="Barry K."/>
            <person name="Bauer D."/>
            <person name="Boehm C.R."/>
            <person name="Briginshaw L."/>
            <person name="Caballero-Perez J."/>
            <person name="Catarino B."/>
            <person name="Chen F."/>
            <person name="Chiyoda S."/>
            <person name="Chovatia M."/>
            <person name="Davies K.M."/>
            <person name="Delmans M."/>
            <person name="Demura T."/>
            <person name="Dierschke T."/>
            <person name="Dolan L."/>
            <person name="Dorantes-Acosta A.E."/>
            <person name="Eklund D.M."/>
            <person name="Florent S.N."/>
            <person name="Flores-Sandoval E."/>
            <person name="Fujiyama A."/>
            <person name="Fukuzawa H."/>
            <person name="Galik B."/>
            <person name="Grimanelli D."/>
            <person name="Grimwood J."/>
            <person name="Grossniklaus U."/>
            <person name="Hamada T."/>
            <person name="Haseloff J."/>
            <person name="Hetherington A.J."/>
            <person name="Higo A."/>
            <person name="Hirakawa Y."/>
            <person name="Hundley H.N."/>
            <person name="Ikeda Y."/>
            <person name="Inoue K."/>
            <person name="Inoue S.I."/>
            <person name="Ishida S."/>
            <person name="Jia Q."/>
            <person name="Kakita M."/>
            <person name="Kanazawa T."/>
            <person name="Kawai Y."/>
            <person name="Kawashima T."/>
            <person name="Kennedy M."/>
            <person name="Kinose K."/>
            <person name="Kinoshita T."/>
            <person name="Kohara Y."/>
            <person name="Koide E."/>
            <person name="Komatsu K."/>
            <person name="Kopischke S."/>
            <person name="Kubo M."/>
            <person name="Kyozuka J."/>
            <person name="Lagercrantz U."/>
            <person name="Lin S.S."/>
            <person name="Lindquist E."/>
            <person name="Lipzen A.M."/>
            <person name="Lu C.W."/>
            <person name="De Luna E."/>
            <person name="Martienssen R.A."/>
            <person name="Minamino N."/>
            <person name="Mizutani M."/>
            <person name="Mizutani M."/>
            <person name="Mochizuki N."/>
            <person name="Monte I."/>
            <person name="Mosher R."/>
            <person name="Nagasaki H."/>
            <person name="Nakagami H."/>
            <person name="Naramoto S."/>
            <person name="Nishitani K."/>
            <person name="Ohtani M."/>
            <person name="Okamoto T."/>
            <person name="Okumura M."/>
            <person name="Phillips J."/>
            <person name="Pollak B."/>
            <person name="Reinders A."/>
            <person name="Rovekamp M."/>
            <person name="Sano R."/>
            <person name="Sawa S."/>
            <person name="Schmid M.W."/>
            <person name="Shirakawa M."/>
            <person name="Solano R."/>
            <person name="Spunde A."/>
            <person name="Suetsugu N."/>
            <person name="Sugano S."/>
            <person name="Sugiyama A."/>
            <person name="Sun R."/>
            <person name="Suzuki Y."/>
            <person name="Takenaka M."/>
            <person name="Takezawa D."/>
            <person name="Tomogane H."/>
            <person name="Tsuzuki M."/>
            <person name="Ueda T."/>
            <person name="Umeda M."/>
            <person name="Ward J.M."/>
            <person name="Watanabe Y."/>
            <person name="Yazaki K."/>
            <person name="Yokoyama R."/>
            <person name="Yoshitake Y."/>
            <person name="Yotsui I."/>
            <person name="Zachgo S."/>
            <person name="Schmutz J."/>
        </authorList>
    </citation>
    <scope>NUCLEOTIDE SEQUENCE [LARGE SCALE GENOMIC DNA]</scope>
    <source>
        <strain evidence="2">Tak-1</strain>
    </source>
</reference>
<protein>
    <submittedName>
        <fullName evidence="1">Uncharacterized protein</fullName>
    </submittedName>
</protein>